<feature type="region of interest" description="Disordered" evidence="6">
    <location>
        <begin position="1"/>
        <end position="22"/>
    </location>
</feature>
<dbReference type="PANTHER" id="PTHR31113">
    <property type="entry name" value="UPF0496 PROTEIN 3-RELATED"/>
    <property type="match status" value="1"/>
</dbReference>
<name>A0ABD3DB66_9LAMI</name>
<gene>
    <name evidence="8" type="ORF">CASFOL_016839</name>
</gene>
<keyword evidence="5 7" id="KW-0472">Membrane</keyword>
<dbReference type="InterPro" id="IPR007749">
    <property type="entry name" value="DUF677"/>
</dbReference>
<evidence type="ECO:0000256" key="6">
    <source>
        <dbReference type="SAM" id="MobiDB-lite"/>
    </source>
</evidence>
<protein>
    <submittedName>
        <fullName evidence="8">Uncharacterized protein</fullName>
    </submittedName>
</protein>
<dbReference type="Pfam" id="PF05055">
    <property type="entry name" value="DUF677"/>
    <property type="match status" value="1"/>
</dbReference>
<dbReference type="GO" id="GO:0016020">
    <property type="term" value="C:membrane"/>
    <property type="evidence" value="ECO:0007669"/>
    <property type="project" value="UniProtKB-SubCell"/>
</dbReference>
<reference evidence="9" key="1">
    <citation type="journal article" date="2024" name="IScience">
        <title>Strigolactones Initiate the Formation of Haustorium-like Structures in Castilleja.</title>
        <authorList>
            <person name="Buerger M."/>
            <person name="Peterson D."/>
            <person name="Chory J."/>
        </authorList>
    </citation>
    <scope>NUCLEOTIDE SEQUENCE [LARGE SCALE GENOMIC DNA]</scope>
</reference>
<evidence type="ECO:0000256" key="1">
    <source>
        <dbReference type="ARBA" id="ARBA00004370"/>
    </source>
</evidence>
<evidence type="ECO:0000256" key="3">
    <source>
        <dbReference type="ARBA" id="ARBA00022692"/>
    </source>
</evidence>
<evidence type="ECO:0000256" key="2">
    <source>
        <dbReference type="ARBA" id="ARBA00009074"/>
    </source>
</evidence>
<accession>A0ABD3DB66</accession>
<evidence type="ECO:0000256" key="7">
    <source>
        <dbReference type="SAM" id="Phobius"/>
    </source>
</evidence>
<sequence>MWARFRTSMTMTKKDDQKMKQSQKSLNVNEEYLCAVRTKSYMDFFLKFQLIVNEPSSSSSSPSNYSNVTFSEILLEPGQETITSILESPSLFSSARLSSSSDGLKSLLSNYFDISAEASNFCSHLLQTLAQLQSDYKFIQRIIATIDDDSSINNNSNNQAQFSSLFSELRSCVILNNPFSNLNRQNFKNIHSKHSSVLQRLKSNRKKVIRKIKMIKIFNRATRVCVTAAFGLLAAATLFLAVHTLTAILVGPAILSLPIKPLKKRIRNCRFFKCGSLRQIVEQLDVAAKGAYILNRDFDTMSRLVDRLGDEIEHNKNMIRLCLDRREDKLSFQVLKEIKKYEFGFKKQVEELEEHVYLCLVTINRARVMVVKEISKDV</sequence>
<evidence type="ECO:0000256" key="5">
    <source>
        <dbReference type="ARBA" id="ARBA00023136"/>
    </source>
</evidence>
<comment type="subcellular location">
    <subcellularLocation>
        <location evidence="1">Membrane</location>
    </subcellularLocation>
</comment>
<proteinExistence type="inferred from homology"/>
<dbReference type="AlphaFoldDB" id="A0ABD3DB66"/>
<keyword evidence="9" id="KW-1185">Reference proteome</keyword>
<evidence type="ECO:0000256" key="4">
    <source>
        <dbReference type="ARBA" id="ARBA00022989"/>
    </source>
</evidence>
<organism evidence="8 9">
    <name type="scientific">Castilleja foliolosa</name>
    <dbReference type="NCBI Taxonomy" id="1961234"/>
    <lineage>
        <taxon>Eukaryota</taxon>
        <taxon>Viridiplantae</taxon>
        <taxon>Streptophyta</taxon>
        <taxon>Embryophyta</taxon>
        <taxon>Tracheophyta</taxon>
        <taxon>Spermatophyta</taxon>
        <taxon>Magnoliopsida</taxon>
        <taxon>eudicotyledons</taxon>
        <taxon>Gunneridae</taxon>
        <taxon>Pentapetalae</taxon>
        <taxon>asterids</taxon>
        <taxon>lamiids</taxon>
        <taxon>Lamiales</taxon>
        <taxon>Orobanchaceae</taxon>
        <taxon>Pedicularideae</taxon>
        <taxon>Castillejinae</taxon>
        <taxon>Castilleja</taxon>
    </lineage>
</organism>
<dbReference type="Proteomes" id="UP001632038">
    <property type="component" value="Unassembled WGS sequence"/>
</dbReference>
<comment type="similarity">
    <text evidence="2">Belongs to the UPF0496 family.</text>
</comment>
<evidence type="ECO:0000313" key="8">
    <source>
        <dbReference type="EMBL" id="KAL3638932.1"/>
    </source>
</evidence>
<keyword evidence="4 7" id="KW-1133">Transmembrane helix</keyword>
<keyword evidence="3 7" id="KW-0812">Transmembrane</keyword>
<evidence type="ECO:0000313" key="9">
    <source>
        <dbReference type="Proteomes" id="UP001632038"/>
    </source>
</evidence>
<dbReference type="PANTHER" id="PTHR31113:SF2">
    <property type="entry name" value="OS04G0423200 PROTEIN"/>
    <property type="match status" value="1"/>
</dbReference>
<comment type="caution">
    <text evidence="8">The sequence shown here is derived from an EMBL/GenBank/DDBJ whole genome shotgun (WGS) entry which is preliminary data.</text>
</comment>
<dbReference type="EMBL" id="JAVIJP010000018">
    <property type="protein sequence ID" value="KAL3638932.1"/>
    <property type="molecule type" value="Genomic_DNA"/>
</dbReference>
<feature type="transmembrane region" description="Helical" evidence="7">
    <location>
        <begin position="228"/>
        <end position="257"/>
    </location>
</feature>